<evidence type="ECO:0000256" key="1">
    <source>
        <dbReference type="ARBA" id="ARBA00001971"/>
    </source>
</evidence>
<keyword evidence="7" id="KW-1133">Transmembrane helix</keyword>
<keyword evidence="6" id="KW-0349">Heme</keyword>
<dbReference type="Proteomes" id="UP001149163">
    <property type="component" value="Unassembled WGS sequence"/>
</dbReference>
<accession>A0A9W9I6S7</accession>
<dbReference type="GO" id="GO:0016705">
    <property type="term" value="F:oxidoreductase activity, acting on paired donors, with incorporation or reduction of molecular oxygen"/>
    <property type="evidence" value="ECO:0007669"/>
    <property type="project" value="InterPro"/>
</dbReference>
<dbReference type="InterPro" id="IPR001128">
    <property type="entry name" value="Cyt_P450"/>
</dbReference>
<reference evidence="8" key="2">
    <citation type="journal article" date="2023" name="IMA Fungus">
        <title>Comparative genomic study of the Penicillium genus elucidates a diverse pangenome and 15 lateral gene transfer events.</title>
        <authorList>
            <person name="Petersen C."/>
            <person name="Sorensen T."/>
            <person name="Nielsen M.R."/>
            <person name="Sondergaard T.E."/>
            <person name="Sorensen J.L."/>
            <person name="Fitzpatrick D.A."/>
            <person name="Frisvad J.C."/>
            <person name="Nielsen K.L."/>
        </authorList>
    </citation>
    <scope>NUCLEOTIDE SEQUENCE</scope>
    <source>
        <strain evidence="8">IBT 26290</strain>
    </source>
</reference>
<reference evidence="8" key="1">
    <citation type="submission" date="2022-11" db="EMBL/GenBank/DDBJ databases">
        <authorList>
            <person name="Petersen C."/>
        </authorList>
    </citation>
    <scope>NUCLEOTIDE SEQUENCE</scope>
    <source>
        <strain evidence="8">IBT 26290</strain>
    </source>
</reference>
<dbReference type="InterPro" id="IPR002403">
    <property type="entry name" value="Cyt_P450_E_grp-IV"/>
</dbReference>
<dbReference type="PANTHER" id="PTHR24305">
    <property type="entry name" value="CYTOCHROME P450"/>
    <property type="match status" value="1"/>
</dbReference>
<proteinExistence type="inferred from homology"/>
<dbReference type="GO" id="GO:0004497">
    <property type="term" value="F:monooxygenase activity"/>
    <property type="evidence" value="ECO:0007669"/>
    <property type="project" value="InterPro"/>
</dbReference>
<keyword evidence="9" id="KW-1185">Reference proteome</keyword>
<feature type="binding site" description="axial binding residue" evidence="6">
    <location>
        <position position="453"/>
    </location>
    <ligand>
        <name>heme</name>
        <dbReference type="ChEBI" id="CHEBI:30413"/>
    </ligand>
    <ligandPart>
        <name>Fe</name>
        <dbReference type="ChEBI" id="CHEBI:18248"/>
    </ligandPart>
</feature>
<sequence length="508" mass="57066">MGSSILSLLGTAAFRSRGWQPCNVSSTVATILAVFALNYVILFAYFDVVYPSFISPLRHIPRPKWWRARIIYRRFTKTQGEALSDLFYDTPNNGILAVRELTTTRLLVTAPSLLADLLVHRSYDFTKAENTRNFLREIWETGSSSLRETNTSFSKALLCTDEIESAAGLHGGNPEITTDMADWANKVTLDIIGIAGLGRDFNVLQNGHDQIADDYEAIFEPSVEKILYILLAAWFSFPMVRMLPWKMNDLFRSRTTSLRATCKQLIESKMEGIRKQEQDNFDILSVLIQTDNFSVEEQSDQLLTFLAAGHDTTAPALTWSCYLLAVDQARQETLRREIQAALAGAQLGPDNADIGSILERLPFLNAVLNETLRLYPSVPVTIRVAIRDTRLGEQYIPQGTEILVSPWVINRSKHVWGASAETFKPERWIENGQSDKASSNYDFMTFLHGPRSCIGQNFAKAELRCLLAAMALRFSWTLDMDEAEVVPAGAITIKPAKGLRLRLKTVQN</sequence>
<dbReference type="CDD" id="cd11069">
    <property type="entry name" value="CYP_FUM15-like"/>
    <property type="match status" value="1"/>
</dbReference>
<dbReference type="GO" id="GO:0043386">
    <property type="term" value="P:mycotoxin biosynthetic process"/>
    <property type="evidence" value="ECO:0007669"/>
    <property type="project" value="UniProtKB-ARBA"/>
</dbReference>
<evidence type="ECO:0000313" key="9">
    <source>
        <dbReference type="Proteomes" id="UP001149163"/>
    </source>
</evidence>
<keyword evidence="7" id="KW-0812">Transmembrane</keyword>
<dbReference type="AlphaFoldDB" id="A0A9W9I6S7"/>
<evidence type="ECO:0000256" key="6">
    <source>
        <dbReference type="PIRSR" id="PIRSR602403-1"/>
    </source>
</evidence>
<evidence type="ECO:0000256" key="2">
    <source>
        <dbReference type="ARBA" id="ARBA00010617"/>
    </source>
</evidence>
<dbReference type="PRINTS" id="PR00385">
    <property type="entry name" value="P450"/>
</dbReference>
<dbReference type="EMBL" id="JAPQKN010000002">
    <property type="protein sequence ID" value="KAJ5168930.1"/>
    <property type="molecule type" value="Genomic_DNA"/>
</dbReference>
<evidence type="ECO:0000256" key="5">
    <source>
        <dbReference type="ARBA" id="ARBA00023004"/>
    </source>
</evidence>
<evidence type="ECO:0000313" key="8">
    <source>
        <dbReference type="EMBL" id="KAJ5168930.1"/>
    </source>
</evidence>
<name>A0A9W9I6S7_9EURO</name>
<dbReference type="GeneID" id="81425825"/>
<dbReference type="SUPFAM" id="SSF48264">
    <property type="entry name" value="Cytochrome P450"/>
    <property type="match status" value="1"/>
</dbReference>
<dbReference type="Pfam" id="PF00067">
    <property type="entry name" value="p450"/>
    <property type="match status" value="1"/>
</dbReference>
<dbReference type="PANTHER" id="PTHR24305:SF166">
    <property type="entry name" value="CYTOCHROME P450 12A4, MITOCHONDRIAL-RELATED"/>
    <property type="match status" value="1"/>
</dbReference>
<keyword evidence="3 6" id="KW-0479">Metal-binding</keyword>
<gene>
    <name evidence="8" type="ORF">N7482_004524</name>
</gene>
<dbReference type="OrthoDB" id="1470350at2759"/>
<dbReference type="GO" id="GO:0005506">
    <property type="term" value="F:iron ion binding"/>
    <property type="evidence" value="ECO:0007669"/>
    <property type="project" value="InterPro"/>
</dbReference>
<evidence type="ECO:0000256" key="4">
    <source>
        <dbReference type="ARBA" id="ARBA00023002"/>
    </source>
</evidence>
<dbReference type="InterPro" id="IPR050121">
    <property type="entry name" value="Cytochrome_P450_monoxygenase"/>
</dbReference>
<comment type="caution">
    <text evidence="8">The sequence shown here is derived from an EMBL/GenBank/DDBJ whole genome shotgun (WGS) entry which is preliminary data.</text>
</comment>
<dbReference type="PRINTS" id="PR00465">
    <property type="entry name" value="EP450IV"/>
</dbReference>
<feature type="transmembrane region" description="Helical" evidence="7">
    <location>
        <begin position="28"/>
        <end position="50"/>
    </location>
</feature>
<comment type="cofactor">
    <cofactor evidence="1 6">
        <name>heme</name>
        <dbReference type="ChEBI" id="CHEBI:30413"/>
    </cofactor>
</comment>
<organism evidence="8 9">
    <name type="scientific">Penicillium canariense</name>
    <dbReference type="NCBI Taxonomy" id="189055"/>
    <lineage>
        <taxon>Eukaryota</taxon>
        <taxon>Fungi</taxon>
        <taxon>Dikarya</taxon>
        <taxon>Ascomycota</taxon>
        <taxon>Pezizomycotina</taxon>
        <taxon>Eurotiomycetes</taxon>
        <taxon>Eurotiomycetidae</taxon>
        <taxon>Eurotiales</taxon>
        <taxon>Aspergillaceae</taxon>
        <taxon>Penicillium</taxon>
    </lineage>
</organism>
<keyword evidence="4" id="KW-0560">Oxidoreductase</keyword>
<evidence type="ECO:0000256" key="3">
    <source>
        <dbReference type="ARBA" id="ARBA00022723"/>
    </source>
</evidence>
<evidence type="ECO:0000256" key="7">
    <source>
        <dbReference type="SAM" id="Phobius"/>
    </source>
</evidence>
<comment type="similarity">
    <text evidence="2">Belongs to the cytochrome P450 family.</text>
</comment>
<protein>
    <submittedName>
        <fullName evidence="8">Cytochrome P450</fullName>
    </submittedName>
</protein>
<keyword evidence="5 6" id="KW-0408">Iron</keyword>
<dbReference type="Gene3D" id="1.10.630.10">
    <property type="entry name" value="Cytochrome P450"/>
    <property type="match status" value="1"/>
</dbReference>
<dbReference type="InterPro" id="IPR036396">
    <property type="entry name" value="Cyt_P450_sf"/>
</dbReference>
<dbReference type="RefSeq" id="XP_056545391.1">
    <property type="nucleotide sequence ID" value="XM_056686649.1"/>
</dbReference>
<keyword evidence="7" id="KW-0472">Membrane</keyword>
<dbReference type="GO" id="GO:0020037">
    <property type="term" value="F:heme binding"/>
    <property type="evidence" value="ECO:0007669"/>
    <property type="project" value="InterPro"/>
</dbReference>